<evidence type="ECO:0000256" key="5">
    <source>
        <dbReference type="ARBA" id="ARBA00022840"/>
    </source>
</evidence>
<dbReference type="Pfam" id="PF02091">
    <property type="entry name" value="tRNA-synt_2e"/>
    <property type="match status" value="1"/>
</dbReference>
<keyword evidence="4" id="KW-0547">Nucleotide-binding</keyword>
<feature type="non-terminal residue" evidence="9">
    <location>
        <position position="141"/>
    </location>
</feature>
<evidence type="ECO:0000256" key="1">
    <source>
        <dbReference type="ARBA" id="ARBA00008226"/>
    </source>
</evidence>
<comment type="caution">
    <text evidence="9">The sequence shown here is derived from an EMBL/GenBank/DDBJ whole genome shotgun (WGS) entry which is preliminary data.</text>
</comment>
<dbReference type="SUPFAM" id="SSF55681">
    <property type="entry name" value="Class II aaRS and biotin synthetases"/>
    <property type="match status" value="1"/>
</dbReference>
<comment type="catalytic activity">
    <reaction evidence="8">
        <text>tRNA(Gly) + glycine + ATP = glycyl-tRNA(Gly) + AMP + diphosphate</text>
        <dbReference type="Rhea" id="RHEA:16013"/>
        <dbReference type="Rhea" id="RHEA-COMP:9664"/>
        <dbReference type="Rhea" id="RHEA-COMP:9683"/>
        <dbReference type="ChEBI" id="CHEBI:30616"/>
        <dbReference type="ChEBI" id="CHEBI:33019"/>
        <dbReference type="ChEBI" id="CHEBI:57305"/>
        <dbReference type="ChEBI" id="CHEBI:78442"/>
        <dbReference type="ChEBI" id="CHEBI:78522"/>
        <dbReference type="ChEBI" id="CHEBI:456215"/>
        <dbReference type="EC" id="6.1.1.14"/>
    </reaction>
</comment>
<dbReference type="AlphaFoldDB" id="A0A2M8QB67"/>
<evidence type="ECO:0000256" key="4">
    <source>
        <dbReference type="ARBA" id="ARBA00022741"/>
    </source>
</evidence>
<keyword evidence="7" id="KW-0030">Aminoacyl-tRNA synthetase</keyword>
<evidence type="ECO:0000313" key="9">
    <source>
        <dbReference type="EMBL" id="PJF47035.1"/>
    </source>
</evidence>
<name>A0A2M8QB67_9CHLR</name>
<dbReference type="Gene3D" id="3.30.930.10">
    <property type="entry name" value="Bira Bifunctional Protein, Domain 2"/>
    <property type="match status" value="1"/>
</dbReference>
<organism evidence="9 10">
    <name type="scientific">Candidatus Thermofonsia Clade 3 bacterium</name>
    <dbReference type="NCBI Taxonomy" id="2364212"/>
    <lineage>
        <taxon>Bacteria</taxon>
        <taxon>Bacillati</taxon>
        <taxon>Chloroflexota</taxon>
        <taxon>Candidatus Thermofontia</taxon>
        <taxon>Candidatus Thermofonsia Clade 3</taxon>
    </lineage>
</organism>
<evidence type="ECO:0000256" key="8">
    <source>
        <dbReference type="ARBA" id="ARBA00047937"/>
    </source>
</evidence>
<accession>A0A2M8QB67</accession>
<dbReference type="GO" id="GO:0004820">
    <property type="term" value="F:glycine-tRNA ligase activity"/>
    <property type="evidence" value="ECO:0007669"/>
    <property type="project" value="UniProtKB-EC"/>
</dbReference>
<dbReference type="GO" id="GO:0006426">
    <property type="term" value="P:glycyl-tRNA aminoacylation"/>
    <property type="evidence" value="ECO:0007669"/>
    <property type="project" value="InterPro"/>
</dbReference>
<sequence>MHTFQDLILALQAFWASKGCLIWQPYNQVVGAGTMNPATFLRVLGPEPWNVAYVEPSVRPDDGRFGQNPNRLYTHTQFQVILKPTPERSQELYLDSLRAIGIDLARHDVRFVEDNWAQPAIGAWGLGWEVWLDGLEITQYT</sequence>
<dbReference type="PROSITE" id="PS50861">
    <property type="entry name" value="AA_TRNA_LIGASE_II_GLYAB"/>
    <property type="match status" value="1"/>
</dbReference>
<evidence type="ECO:0000256" key="7">
    <source>
        <dbReference type="ARBA" id="ARBA00023146"/>
    </source>
</evidence>
<dbReference type="GO" id="GO:0005524">
    <property type="term" value="F:ATP binding"/>
    <property type="evidence" value="ECO:0007669"/>
    <property type="project" value="UniProtKB-KW"/>
</dbReference>
<dbReference type="InterPro" id="IPR006194">
    <property type="entry name" value="Gly-tRNA-synth_heterodimer"/>
</dbReference>
<reference evidence="9 10" key="1">
    <citation type="submission" date="2017-11" db="EMBL/GenBank/DDBJ databases">
        <title>Evolution of Phototrophy in the Chloroflexi Phylum Driven by Horizontal Gene Transfer.</title>
        <authorList>
            <person name="Ward L.M."/>
            <person name="Hemp J."/>
            <person name="Shih P.M."/>
            <person name="Mcglynn S.E."/>
            <person name="Fischer W."/>
        </authorList>
    </citation>
    <scope>NUCLEOTIDE SEQUENCE [LARGE SCALE GENOMIC DNA]</scope>
    <source>
        <strain evidence="9">JP3_7</strain>
    </source>
</reference>
<dbReference type="PANTHER" id="PTHR30075">
    <property type="entry name" value="GLYCYL-TRNA SYNTHETASE"/>
    <property type="match status" value="1"/>
</dbReference>
<comment type="similarity">
    <text evidence="1">Belongs to the class-II aminoacyl-tRNA synthetase family.</text>
</comment>
<evidence type="ECO:0000256" key="2">
    <source>
        <dbReference type="ARBA" id="ARBA00012829"/>
    </source>
</evidence>
<dbReference type="Proteomes" id="UP000230790">
    <property type="component" value="Unassembled WGS sequence"/>
</dbReference>
<keyword evidence="3 9" id="KW-0436">Ligase</keyword>
<protein>
    <recommendedName>
        <fullName evidence="2">glycine--tRNA ligase</fullName>
        <ecNumber evidence="2">6.1.1.14</ecNumber>
    </recommendedName>
</protein>
<evidence type="ECO:0000313" key="10">
    <source>
        <dbReference type="Proteomes" id="UP000230790"/>
    </source>
</evidence>
<dbReference type="InterPro" id="IPR002310">
    <property type="entry name" value="Gly-tRNA_ligase_asu"/>
</dbReference>
<dbReference type="PRINTS" id="PR01044">
    <property type="entry name" value="TRNASYNTHGA"/>
</dbReference>
<dbReference type="EC" id="6.1.1.14" evidence="2"/>
<keyword evidence="6" id="KW-0648">Protein biosynthesis</keyword>
<evidence type="ECO:0000256" key="3">
    <source>
        <dbReference type="ARBA" id="ARBA00022598"/>
    </source>
</evidence>
<proteinExistence type="inferred from homology"/>
<dbReference type="PANTHER" id="PTHR30075:SF2">
    <property type="entry name" value="GLYCINE--TRNA LIGASE, CHLOROPLASTIC_MITOCHONDRIAL 2"/>
    <property type="match status" value="1"/>
</dbReference>
<dbReference type="GO" id="GO:0005829">
    <property type="term" value="C:cytosol"/>
    <property type="evidence" value="ECO:0007669"/>
    <property type="project" value="TreeGrafter"/>
</dbReference>
<evidence type="ECO:0000256" key="6">
    <source>
        <dbReference type="ARBA" id="ARBA00022917"/>
    </source>
</evidence>
<dbReference type="InterPro" id="IPR045864">
    <property type="entry name" value="aa-tRNA-synth_II/BPL/LPL"/>
</dbReference>
<gene>
    <name evidence="9" type="ORF">CUN48_10810</name>
</gene>
<dbReference type="EMBL" id="PGTN01000073">
    <property type="protein sequence ID" value="PJF47035.1"/>
    <property type="molecule type" value="Genomic_DNA"/>
</dbReference>
<keyword evidence="5" id="KW-0067">ATP-binding</keyword>